<accession>A0A1E4TYY5</accession>
<evidence type="ECO:0000313" key="10">
    <source>
        <dbReference type="EMBL" id="ODV96972.1"/>
    </source>
</evidence>
<evidence type="ECO:0000313" key="11">
    <source>
        <dbReference type="Proteomes" id="UP000094236"/>
    </source>
</evidence>
<dbReference type="GO" id="GO:0005667">
    <property type="term" value="C:transcription regulator complex"/>
    <property type="evidence" value="ECO:0007669"/>
    <property type="project" value="TreeGrafter"/>
</dbReference>
<dbReference type="GO" id="GO:0060258">
    <property type="term" value="P:negative regulation of filamentous growth"/>
    <property type="evidence" value="ECO:0007669"/>
    <property type="project" value="UniProtKB-ARBA"/>
</dbReference>
<dbReference type="SMART" id="SM00355">
    <property type="entry name" value="ZnF_C2H2"/>
    <property type="match status" value="2"/>
</dbReference>
<dbReference type="FunFam" id="3.30.160.60:FF:001382">
    <property type="entry name" value="Transcriptional repressor"/>
    <property type="match status" value="1"/>
</dbReference>
<evidence type="ECO:0000256" key="7">
    <source>
        <dbReference type="ARBA" id="ARBA00023242"/>
    </source>
</evidence>
<dbReference type="EMBL" id="KV454012">
    <property type="protein sequence ID" value="ODV96972.1"/>
    <property type="molecule type" value="Genomic_DNA"/>
</dbReference>
<evidence type="ECO:0000256" key="6">
    <source>
        <dbReference type="ARBA" id="ARBA00022833"/>
    </source>
</evidence>
<keyword evidence="5 8" id="KW-0863">Zinc-finger</keyword>
<dbReference type="GO" id="GO:0000122">
    <property type="term" value="P:negative regulation of transcription by RNA polymerase II"/>
    <property type="evidence" value="ECO:0007669"/>
    <property type="project" value="UniProtKB-ARBA"/>
</dbReference>
<evidence type="ECO:0000256" key="2">
    <source>
        <dbReference type="ARBA" id="ARBA00022491"/>
    </source>
</evidence>
<dbReference type="GO" id="GO:0000981">
    <property type="term" value="F:DNA-binding transcription factor activity, RNA polymerase II-specific"/>
    <property type="evidence" value="ECO:0007669"/>
    <property type="project" value="TreeGrafter"/>
</dbReference>
<keyword evidence="7" id="KW-0539">Nucleus</keyword>
<name>A0A1E4TYY5_PACTA</name>
<dbReference type="Gene3D" id="3.30.160.60">
    <property type="entry name" value="Classic Zinc Finger"/>
    <property type="match status" value="2"/>
</dbReference>
<dbReference type="InterPro" id="IPR013087">
    <property type="entry name" value="Znf_C2H2_type"/>
</dbReference>
<feature type="domain" description="C2H2-type" evidence="9">
    <location>
        <begin position="3"/>
        <end position="30"/>
    </location>
</feature>
<dbReference type="GO" id="GO:0005634">
    <property type="term" value="C:nucleus"/>
    <property type="evidence" value="ECO:0007669"/>
    <property type="project" value="UniProtKB-SubCell"/>
</dbReference>
<feature type="non-terminal residue" evidence="10">
    <location>
        <position position="1"/>
    </location>
</feature>
<evidence type="ECO:0000256" key="8">
    <source>
        <dbReference type="PROSITE-ProRule" id="PRU00042"/>
    </source>
</evidence>
<keyword evidence="3" id="KW-0479">Metal-binding</keyword>
<dbReference type="PROSITE" id="PS00028">
    <property type="entry name" value="ZINC_FINGER_C2H2_1"/>
    <property type="match status" value="2"/>
</dbReference>
<feature type="non-terminal residue" evidence="10">
    <location>
        <position position="62"/>
    </location>
</feature>
<evidence type="ECO:0000256" key="5">
    <source>
        <dbReference type="ARBA" id="ARBA00022771"/>
    </source>
</evidence>
<comment type="subcellular location">
    <subcellularLocation>
        <location evidence="1">Nucleus</location>
    </subcellularLocation>
</comment>
<dbReference type="Proteomes" id="UP000094236">
    <property type="component" value="Unassembled WGS sequence"/>
</dbReference>
<dbReference type="STRING" id="669874.A0A1E4TYY5"/>
<proteinExistence type="predicted"/>
<keyword evidence="4" id="KW-0677">Repeat</keyword>
<dbReference type="GO" id="GO:0000785">
    <property type="term" value="C:chromatin"/>
    <property type="evidence" value="ECO:0007669"/>
    <property type="project" value="TreeGrafter"/>
</dbReference>
<evidence type="ECO:0000256" key="4">
    <source>
        <dbReference type="ARBA" id="ARBA00022737"/>
    </source>
</evidence>
<dbReference type="GO" id="GO:0008270">
    <property type="term" value="F:zinc ion binding"/>
    <property type="evidence" value="ECO:0007669"/>
    <property type="project" value="UniProtKB-KW"/>
</dbReference>
<dbReference type="PANTHER" id="PTHR14003:SF19">
    <property type="entry name" value="YY2 TRANSCRIPTION FACTOR"/>
    <property type="match status" value="1"/>
</dbReference>
<dbReference type="GO" id="GO:0000978">
    <property type="term" value="F:RNA polymerase II cis-regulatory region sequence-specific DNA binding"/>
    <property type="evidence" value="ECO:0007669"/>
    <property type="project" value="TreeGrafter"/>
</dbReference>
<feature type="domain" description="C2H2-type" evidence="9">
    <location>
        <begin position="31"/>
        <end position="60"/>
    </location>
</feature>
<sequence>RKYQCQTCSKVFTTSGHLARHIRIHTGERNHVCPQNGCGARFSRHDNCMQHYRTHLTKNERK</sequence>
<dbReference type="InterPro" id="IPR036236">
    <property type="entry name" value="Znf_C2H2_sf"/>
</dbReference>
<dbReference type="OrthoDB" id="6365676at2759"/>
<keyword evidence="6" id="KW-0862">Zinc</keyword>
<evidence type="ECO:0000256" key="3">
    <source>
        <dbReference type="ARBA" id="ARBA00022723"/>
    </source>
</evidence>
<dbReference type="AlphaFoldDB" id="A0A1E4TYY5"/>
<reference evidence="11" key="1">
    <citation type="submission" date="2016-05" db="EMBL/GenBank/DDBJ databases">
        <title>Comparative genomics of biotechnologically important yeasts.</title>
        <authorList>
            <consortium name="DOE Joint Genome Institute"/>
            <person name="Riley R."/>
            <person name="Haridas S."/>
            <person name="Wolfe K.H."/>
            <person name="Lopes M.R."/>
            <person name="Hittinger C.T."/>
            <person name="Goker M."/>
            <person name="Salamov A."/>
            <person name="Wisecaver J."/>
            <person name="Long T.M."/>
            <person name="Aerts A.L."/>
            <person name="Barry K."/>
            <person name="Choi C."/>
            <person name="Clum A."/>
            <person name="Coughlan A.Y."/>
            <person name="Deshpande S."/>
            <person name="Douglass A.P."/>
            <person name="Hanson S.J."/>
            <person name="Klenk H.-P."/>
            <person name="Labutti K."/>
            <person name="Lapidus A."/>
            <person name="Lindquist E."/>
            <person name="Lipzen A."/>
            <person name="Meier-Kolthoff J.P."/>
            <person name="Ohm R.A."/>
            <person name="Otillar R.P."/>
            <person name="Pangilinan J."/>
            <person name="Peng Y."/>
            <person name="Rokas A."/>
            <person name="Rosa C.A."/>
            <person name="Scheuner C."/>
            <person name="Sibirny A.A."/>
            <person name="Slot J.C."/>
            <person name="Stielow J.B."/>
            <person name="Sun H."/>
            <person name="Kurtzman C.P."/>
            <person name="Blackwell M."/>
            <person name="Grigoriev I.V."/>
            <person name="Jeffries T.W."/>
        </authorList>
    </citation>
    <scope>NUCLEOTIDE SEQUENCE [LARGE SCALE GENOMIC DNA]</scope>
    <source>
        <strain evidence="11">NRRL Y-2460</strain>
    </source>
</reference>
<dbReference type="PANTHER" id="PTHR14003">
    <property type="entry name" value="TRANSCRIPTIONAL REPRESSOR PROTEIN YY"/>
    <property type="match status" value="1"/>
</dbReference>
<evidence type="ECO:0000259" key="9">
    <source>
        <dbReference type="PROSITE" id="PS50157"/>
    </source>
</evidence>
<keyword evidence="2" id="KW-0678">Repressor</keyword>
<dbReference type="Pfam" id="PF00096">
    <property type="entry name" value="zf-C2H2"/>
    <property type="match status" value="1"/>
</dbReference>
<dbReference type="PROSITE" id="PS50157">
    <property type="entry name" value="ZINC_FINGER_C2H2_2"/>
    <property type="match status" value="2"/>
</dbReference>
<dbReference type="SUPFAM" id="SSF57667">
    <property type="entry name" value="beta-beta-alpha zinc fingers"/>
    <property type="match status" value="1"/>
</dbReference>
<gene>
    <name evidence="10" type="ORF">PACTADRAFT_27095</name>
</gene>
<keyword evidence="11" id="KW-1185">Reference proteome</keyword>
<organism evidence="10 11">
    <name type="scientific">Pachysolen tannophilus NRRL Y-2460</name>
    <dbReference type="NCBI Taxonomy" id="669874"/>
    <lineage>
        <taxon>Eukaryota</taxon>
        <taxon>Fungi</taxon>
        <taxon>Dikarya</taxon>
        <taxon>Ascomycota</taxon>
        <taxon>Saccharomycotina</taxon>
        <taxon>Pichiomycetes</taxon>
        <taxon>Pachysolenaceae</taxon>
        <taxon>Pachysolen</taxon>
    </lineage>
</organism>
<protein>
    <recommendedName>
        <fullName evidence="9">C2H2-type domain-containing protein</fullName>
    </recommendedName>
</protein>
<evidence type="ECO:0000256" key="1">
    <source>
        <dbReference type="ARBA" id="ARBA00004123"/>
    </source>
</evidence>